<dbReference type="AlphaFoldDB" id="A0A316L171"/>
<organism evidence="5 6">
    <name type="scientific">Flagellimonas aquimarina</name>
    <dbReference type="NCBI Taxonomy" id="2201895"/>
    <lineage>
        <taxon>Bacteria</taxon>
        <taxon>Pseudomonadati</taxon>
        <taxon>Bacteroidota</taxon>
        <taxon>Flavobacteriia</taxon>
        <taxon>Flavobacteriales</taxon>
        <taxon>Flavobacteriaceae</taxon>
        <taxon>Flagellimonas</taxon>
    </lineage>
</organism>
<dbReference type="InterPro" id="IPR004381">
    <property type="entry name" value="Glycerate_kinase"/>
</dbReference>
<proteinExistence type="inferred from homology"/>
<dbReference type="Proteomes" id="UP000245762">
    <property type="component" value="Unassembled WGS sequence"/>
</dbReference>
<dbReference type="NCBIfam" id="TIGR00045">
    <property type="entry name" value="glycerate kinase"/>
    <property type="match status" value="1"/>
</dbReference>
<evidence type="ECO:0000256" key="1">
    <source>
        <dbReference type="ARBA" id="ARBA00006284"/>
    </source>
</evidence>
<dbReference type="EMBL" id="QGEG01000001">
    <property type="protein sequence ID" value="PWL39581.1"/>
    <property type="molecule type" value="Genomic_DNA"/>
</dbReference>
<evidence type="ECO:0000256" key="2">
    <source>
        <dbReference type="ARBA" id="ARBA00022679"/>
    </source>
</evidence>
<keyword evidence="3 4" id="KW-0418">Kinase</keyword>
<evidence type="ECO:0000313" key="6">
    <source>
        <dbReference type="Proteomes" id="UP000245762"/>
    </source>
</evidence>
<dbReference type="PANTHER" id="PTHR21599">
    <property type="entry name" value="GLYCERATE KINASE"/>
    <property type="match status" value="1"/>
</dbReference>
<keyword evidence="6" id="KW-1185">Reference proteome</keyword>
<reference evidence="5 6" key="1">
    <citation type="submission" date="2018-05" db="EMBL/GenBank/DDBJ databases">
        <title>Complete genome sequence of Flagellimonas aquimarina ECD12 isolated from seaweed Ecklonia cava.</title>
        <authorList>
            <person name="Choi S."/>
            <person name="Seong C."/>
        </authorList>
    </citation>
    <scope>NUCLEOTIDE SEQUENCE [LARGE SCALE GENOMIC DNA]</scope>
    <source>
        <strain evidence="5 6">ECD12</strain>
    </source>
</reference>
<dbReference type="GO" id="GO:0031388">
    <property type="term" value="P:organic acid phosphorylation"/>
    <property type="evidence" value="ECO:0007669"/>
    <property type="project" value="UniProtKB-UniRule"/>
</dbReference>
<dbReference type="OrthoDB" id="9774290at2"/>
<dbReference type="RefSeq" id="WP_109659596.1">
    <property type="nucleotide sequence ID" value="NZ_QGEG01000001.1"/>
</dbReference>
<name>A0A316L171_9FLAO</name>
<sequence length="381" mass="40402">MKFVLAPDKYKGSLSGQQFCEAVDSGIKMVFPKAVIINKPLADGGDGTIEVAKHYLNASEVKVTVKDPLFRDIDAGYLLSNDKKTAFIEMSEASGYKLLAQNEMNCMRTTSFGTGQLIEDALNKGAKEIVLGIGGSATNDCGMGMATALGYKFLDGDGNKLKPTGENLIKVREIIKTGIHSKLSSAKFKVACDVNNPLYGKNGAAHVYGPQKGASNEEVEFLDNGLKSFANVIYSDFGIDVQNIPGAGAAGGLGAGALVFLKAILTSGVDLVMEIAKFNDALIDADWILTGEGQMDNQTLSGKTINGVLESAKSLNIPVAAFCGSINMSIDELQKLGLDYAVSIINHVGNLEDAKANSYTNLQKASFNFASLLKRGMAKKN</sequence>
<dbReference type="PANTHER" id="PTHR21599:SF0">
    <property type="entry name" value="GLYCERATE KINASE"/>
    <property type="match status" value="1"/>
</dbReference>
<dbReference type="PIRSF" id="PIRSF006078">
    <property type="entry name" value="GlxK"/>
    <property type="match status" value="1"/>
</dbReference>
<dbReference type="Pfam" id="PF02595">
    <property type="entry name" value="Gly_kinase"/>
    <property type="match status" value="1"/>
</dbReference>
<comment type="similarity">
    <text evidence="1 4">Belongs to the glycerate kinase type-1 family.</text>
</comment>
<comment type="caution">
    <text evidence="5">The sequence shown here is derived from an EMBL/GenBank/DDBJ whole genome shotgun (WGS) entry which is preliminary data.</text>
</comment>
<evidence type="ECO:0000256" key="3">
    <source>
        <dbReference type="ARBA" id="ARBA00022777"/>
    </source>
</evidence>
<dbReference type="InterPro" id="IPR018197">
    <property type="entry name" value="Glycerate_kinase_RE-like"/>
</dbReference>
<evidence type="ECO:0000256" key="4">
    <source>
        <dbReference type="PIRNR" id="PIRNR006078"/>
    </source>
</evidence>
<keyword evidence="2 4" id="KW-0808">Transferase</keyword>
<dbReference type="Gene3D" id="3.90.1510.10">
    <property type="entry name" value="Glycerate kinase, domain 2"/>
    <property type="match status" value="1"/>
</dbReference>
<dbReference type="InterPro" id="IPR018193">
    <property type="entry name" value="Glyc_kinase_flavodox-like_fold"/>
</dbReference>
<dbReference type="GO" id="GO:0008887">
    <property type="term" value="F:glycerate kinase activity"/>
    <property type="evidence" value="ECO:0007669"/>
    <property type="project" value="UniProtKB-UniRule"/>
</dbReference>
<dbReference type="Gene3D" id="3.40.50.10350">
    <property type="entry name" value="Glycerate kinase, domain 1"/>
    <property type="match status" value="1"/>
</dbReference>
<evidence type="ECO:0000313" key="5">
    <source>
        <dbReference type="EMBL" id="PWL39581.1"/>
    </source>
</evidence>
<dbReference type="SUPFAM" id="SSF110738">
    <property type="entry name" value="Glycerate kinase I"/>
    <property type="match status" value="1"/>
</dbReference>
<gene>
    <name evidence="5" type="ORF">DKG77_01735</name>
</gene>
<dbReference type="InterPro" id="IPR036129">
    <property type="entry name" value="Glycerate_kinase_sf"/>
</dbReference>
<accession>A0A316L171</accession>
<protein>
    <submittedName>
        <fullName evidence="5">Glycerate kinase</fullName>
    </submittedName>
</protein>